<dbReference type="InterPro" id="IPR011059">
    <property type="entry name" value="Metal-dep_hydrolase_composite"/>
</dbReference>
<feature type="domain" description="Amidohydrolase 3" evidence="1">
    <location>
        <begin position="45"/>
        <end position="555"/>
    </location>
</feature>
<gene>
    <name evidence="2" type="ORF">SAMN06295912_10332</name>
</gene>
<dbReference type="SUPFAM" id="SSF51556">
    <property type="entry name" value="Metallo-dependent hydrolases"/>
    <property type="match status" value="1"/>
</dbReference>
<dbReference type="SUPFAM" id="SSF51338">
    <property type="entry name" value="Composite domain of metallo-dependent hydrolases"/>
    <property type="match status" value="1"/>
</dbReference>
<dbReference type="RefSeq" id="WP_089218338.1">
    <property type="nucleotide sequence ID" value="NZ_FZOS01000003.1"/>
</dbReference>
<evidence type="ECO:0000313" key="2">
    <source>
        <dbReference type="EMBL" id="SNS23404.1"/>
    </source>
</evidence>
<proteinExistence type="predicted"/>
<keyword evidence="3" id="KW-1185">Reference proteome</keyword>
<dbReference type="Pfam" id="PF07969">
    <property type="entry name" value="Amidohydro_3"/>
    <property type="match status" value="1"/>
</dbReference>
<dbReference type="AlphaFoldDB" id="A0A239CV42"/>
<evidence type="ECO:0000313" key="3">
    <source>
        <dbReference type="Proteomes" id="UP000198281"/>
    </source>
</evidence>
<dbReference type="EMBL" id="FZOS01000003">
    <property type="protein sequence ID" value="SNS23404.1"/>
    <property type="molecule type" value="Genomic_DNA"/>
</dbReference>
<dbReference type="InterPro" id="IPR032466">
    <property type="entry name" value="Metal_Hydrolase"/>
</dbReference>
<dbReference type="Proteomes" id="UP000198281">
    <property type="component" value="Unassembled WGS sequence"/>
</dbReference>
<dbReference type="Gene3D" id="2.30.40.10">
    <property type="entry name" value="Urease, subunit C, domain 1"/>
    <property type="match status" value="1"/>
</dbReference>
<name>A0A239CV42_9SPHN</name>
<dbReference type="CDD" id="cd01297">
    <property type="entry name" value="D-aminoacylase"/>
    <property type="match status" value="1"/>
</dbReference>
<organism evidence="2 3">
    <name type="scientific">Edaphosphingomonas laterariae</name>
    <dbReference type="NCBI Taxonomy" id="861865"/>
    <lineage>
        <taxon>Bacteria</taxon>
        <taxon>Pseudomonadati</taxon>
        <taxon>Pseudomonadota</taxon>
        <taxon>Alphaproteobacteria</taxon>
        <taxon>Sphingomonadales</taxon>
        <taxon>Rhizorhabdaceae</taxon>
        <taxon>Edaphosphingomonas</taxon>
    </lineage>
</organism>
<dbReference type="PANTHER" id="PTHR11647:SF1">
    <property type="entry name" value="COLLAPSIN RESPONSE MEDIATOR PROTEIN"/>
    <property type="match status" value="1"/>
</dbReference>
<dbReference type="InterPro" id="IPR050378">
    <property type="entry name" value="Metallo-dep_Hydrolases_sf"/>
</dbReference>
<reference evidence="3" key="1">
    <citation type="submission" date="2017-06" db="EMBL/GenBank/DDBJ databases">
        <authorList>
            <person name="Varghese N."/>
            <person name="Submissions S."/>
        </authorList>
    </citation>
    <scope>NUCLEOTIDE SEQUENCE [LARGE SCALE GENOMIC DNA]</scope>
    <source>
        <strain evidence="3">LNB2</strain>
    </source>
</reference>
<dbReference type="GO" id="GO:0005829">
    <property type="term" value="C:cytosol"/>
    <property type="evidence" value="ECO:0007669"/>
    <property type="project" value="TreeGrafter"/>
</dbReference>
<dbReference type="OrthoDB" id="9766983at2"/>
<evidence type="ECO:0000259" key="1">
    <source>
        <dbReference type="Pfam" id="PF07969"/>
    </source>
</evidence>
<protein>
    <submittedName>
        <fullName evidence="2">N-acyl-D-aspartate/D-glutamate deacylase</fullName>
    </submittedName>
</protein>
<dbReference type="GO" id="GO:0016812">
    <property type="term" value="F:hydrolase activity, acting on carbon-nitrogen (but not peptide) bonds, in cyclic amides"/>
    <property type="evidence" value="ECO:0007669"/>
    <property type="project" value="TreeGrafter"/>
</dbReference>
<sequence length="573" mass="62463">MFDKVIRNGRVVDGTGRPAFIADVAIADGKIAAVGRDLGRAREDIDADGRIVAPGWVDIHSHYDGQATWDPLLSPSGQHGVTTTVMGNCGVGFAPARPEDREALITLMEGVEDIPGSALSEGLPWTWQGFPEYLDRLDEMPRVMDIAALIPHSAVRAYVMGPEASIRGIATPAEMAEMEAIVRDGMAAGAIGFSTSRTKLHLGADGKPVPGSFVEMEELLGLGHAVGAGGGGMLQLVCDWSRDDPAREFAWIRRLSRETRQPLSFTLVQFDETPDHPRRLLSLLAEARAEGLPIHAGVGSRPVGMLINLESKIHPFSDHPSYAAIAQLPLAAKLQRMRDPAFRTQLLAEESISQNRYWRPKMQAWGNMFPLGDPPQYEPGPERSIAAQAARAGRTPQELVYDLMISGEGLEWLYFPMINYSEGSLEPQLEMMRDPGGVISLADGGAHCGLICDASAPTFQLTHWVKARERGARLGLEEAVHFQTGRTAAMWGFTDRGVIAPGKRADLNIIDFDRLRLLPPRWAADLPAGGRRLLQDAEGYDATFVAGRMTWQNGEPTGERPGRLVRKVEPLVA</sequence>
<dbReference type="InterPro" id="IPR013108">
    <property type="entry name" value="Amidohydro_3"/>
</dbReference>
<dbReference type="PANTHER" id="PTHR11647">
    <property type="entry name" value="HYDRANTOINASE/DIHYDROPYRIMIDINASE FAMILY MEMBER"/>
    <property type="match status" value="1"/>
</dbReference>
<dbReference type="Gene3D" id="3.20.20.140">
    <property type="entry name" value="Metal-dependent hydrolases"/>
    <property type="match status" value="2"/>
</dbReference>
<accession>A0A239CV42</accession>